<gene>
    <name evidence="4" type="ORF">ZIOFF_050411</name>
</gene>
<dbReference type="AlphaFoldDB" id="A0A8J5KLY4"/>
<comment type="similarity">
    <text evidence="1">Belongs to the UDP-glycosyltransferase family.</text>
</comment>
<dbReference type="PANTHER" id="PTHR11926:SF1494">
    <property type="entry name" value="FLAVONOL 3-O-GLUCOSYLTRANSFERASE UGT76E12-RELATED"/>
    <property type="match status" value="1"/>
</dbReference>
<evidence type="ECO:0000256" key="3">
    <source>
        <dbReference type="ARBA" id="ARBA00022679"/>
    </source>
</evidence>
<dbReference type="Proteomes" id="UP000734854">
    <property type="component" value="Unassembled WGS sequence"/>
</dbReference>
<keyword evidence="2" id="KW-0328">Glycosyltransferase</keyword>
<dbReference type="GO" id="GO:0080044">
    <property type="term" value="F:quercetin 7-O-glucosyltransferase activity"/>
    <property type="evidence" value="ECO:0007669"/>
    <property type="project" value="TreeGrafter"/>
</dbReference>
<evidence type="ECO:0000313" key="5">
    <source>
        <dbReference type="Proteomes" id="UP000734854"/>
    </source>
</evidence>
<reference evidence="4 5" key="1">
    <citation type="submission" date="2020-08" db="EMBL/GenBank/DDBJ databases">
        <title>Plant Genome Project.</title>
        <authorList>
            <person name="Zhang R.-G."/>
        </authorList>
    </citation>
    <scope>NUCLEOTIDE SEQUENCE [LARGE SCALE GENOMIC DNA]</scope>
    <source>
        <tissue evidence="4">Rhizome</tissue>
    </source>
</reference>
<dbReference type="EMBL" id="JACMSC010000014">
    <property type="protein sequence ID" value="KAG6489151.1"/>
    <property type="molecule type" value="Genomic_DNA"/>
</dbReference>
<keyword evidence="5" id="KW-1185">Reference proteome</keyword>
<dbReference type="Pfam" id="PF00201">
    <property type="entry name" value="UDPGT"/>
    <property type="match status" value="1"/>
</dbReference>
<dbReference type="GO" id="GO:0080043">
    <property type="term" value="F:quercetin 3-O-glucosyltransferase activity"/>
    <property type="evidence" value="ECO:0007669"/>
    <property type="project" value="TreeGrafter"/>
</dbReference>
<protein>
    <submittedName>
        <fullName evidence="4">Uncharacterized protein</fullName>
    </submittedName>
</protein>
<dbReference type="FunFam" id="3.40.50.2000:FF:000040">
    <property type="entry name" value="UDP-glycosyltransferase 76C1"/>
    <property type="match status" value="1"/>
</dbReference>
<dbReference type="PANTHER" id="PTHR11926">
    <property type="entry name" value="GLUCOSYL/GLUCURONOSYL TRANSFERASES"/>
    <property type="match status" value="1"/>
</dbReference>
<sequence length="453" mass="49263">MDGGSGGGDPTRPRVGLFPCPFQGHLNPMFQLAHLLHRRGFPVTVFLPPSTPDSVAGHIPHFDFVPLPGRLLPRLDNQSDVAEAIAELNAQCEAPFREALCRIASAEGVACVIVDALLFRVQAAAKDAGVPALAMRTSSAACFNAFILYPLLLSRGYLSIQQESHLEDPIPELPPLRVKDLVRVDRSSSESLSRMLEQVVGAARTSSGIIFNTFDAVEAADLELLRQRLDGVPVFAVGPLCAVTGGAQCSLLAQDRRCMEWLDKQADRSVIYVSFGSLAVLEEEEFGEIARGLAQSGQAFLWVVRPGQVRAGVRLPNELIEVEERGMIVDWAPQQEVLGHPAVGGFWTHNGWNSTVESLVAGVPMLCSPRDYDQMGNARYVAHVWKVGLQMDFDNGPNMEDISQAVRMLMVDEAGHDARARAQHTKEEVTDCVRPGGSSSRAIESLVDHICSL</sequence>
<evidence type="ECO:0000313" key="4">
    <source>
        <dbReference type="EMBL" id="KAG6489151.1"/>
    </source>
</evidence>
<comment type="caution">
    <text evidence="4">The sequence shown here is derived from an EMBL/GenBank/DDBJ whole genome shotgun (WGS) entry which is preliminary data.</text>
</comment>
<keyword evidence="3" id="KW-0808">Transferase</keyword>
<dbReference type="InterPro" id="IPR002213">
    <property type="entry name" value="UDP_glucos_trans"/>
</dbReference>
<proteinExistence type="inferred from homology"/>
<accession>A0A8J5KLY4</accession>
<evidence type="ECO:0000256" key="1">
    <source>
        <dbReference type="ARBA" id="ARBA00009995"/>
    </source>
</evidence>
<name>A0A8J5KLY4_ZINOF</name>
<evidence type="ECO:0000256" key="2">
    <source>
        <dbReference type="ARBA" id="ARBA00022676"/>
    </source>
</evidence>
<dbReference type="CDD" id="cd03784">
    <property type="entry name" value="GT1_Gtf-like"/>
    <property type="match status" value="1"/>
</dbReference>
<dbReference type="OrthoDB" id="5835829at2759"/>
<organism evidence="4 5">
    <name type="scientific">Zingiber officinale</name>
    <name type="common">Ginger</name>
    <name type="synonym">Amomum zingiber</name>
    <dbReference type="NCBI Taxonomy" id="94328"/>
    <lineage>
        <taxon>Eukaryota</taxon>
        <taxon>Viridiplantae</taxon>
        <taxon>Streptophyta</taxon>
        <taxon>Embryophyta</taxon>
        <taxon>Tracheophyta</taxon>
        <taxon>Spermatophyta</taxon>
        <taxon>Magnoliopsida</taxon>
        <taxon>Liliopsida</taxon>
        <taxon>Zingiberales</taxon>
        <taxon>Zingiberaceae</taxon>
        <taxon>Zingiber</taxon>
    </lineage>
</organism>